<evidence type="ECO:0000256" key="5">
    <source>
        <dbReference type="ARBA" id="ARBA00022826"/>
    </source>
</evidence>
<sequence length="287" mass="32183">MAINDRHISSKWRRKIHEVIYEADTPAGKFFDIILLVVIIISLILVMVESVPAYGTKYADEFIIAEWIITIFFTIEYILRVISINKPTKYIFSFYGMIDLLSTIPLYLTFFFGGLNALLAVRSLRLLRVFRILKVTRYIGEADKLSKAIRSSGPKIAVFLFAVLVVSIIMGTLMYLVEGPESGFVSIPVSIYWCIVTLTTVGFGDIAPVTPLGQFLATLIMIMGYGIIAVPTGIVSAEYSQSNKENNAPQNDPEYRHVNTQNCQNCHSQKHQDGAAFCHQCGYSLDE</sequence>
<dbReference type="PRINTS" id="PR00169">
    <property type="entry name" value="KCHANNEL"/>
</dbReference>
<dbReference type="EMBL" id="PTJE01000003">
    <property type="protein sequence ID" value="PPK94953.1"/>
    <property type="molecule type" value="Genomic_DNA"/>
</dbReference>
<keyword evidence="10 12" id="KW-0472">Membrane</keyword>
<evidence type="ECO:0000256" key="11">
    <source>
        <dbReference type="ARBA" id="ARBA00023303"/>
    </source>
</evidence>
<keyword evidence="7" id="KW-0630">Potassium</keyword>
<dbReference type="InterPro" id="IPR028325">
    <property type="entry name" value="VG_K_chnl"/>
</dbReference>
<reference evidence="14 15" key="1">
    <citation type="submission" date="2018-02" db="EMBL/GenBank/DDBJ databases">
        <title>Genomic Encyclopedia of Archaeal and Bacterial Type Strains, Phase II (KMG-II): from individual species to whole genera.</title>
        <authorList>
            <person name="Goeker M."/>
        </authorList>
    </citation>
    <scope>NUCLEOTIDE SEQUENCE [LARGE SCALE GENOMIC DNA]</scope>
    <source>
        <strain evidence="14 15">DSM 16809</strain>
    </source>
</reference>
<dbReference type="AlphaFoldDB" id="A0A2S6IL44"/>
<evidence type="ECO:0000256" key="10">
    <source>
        <dbReference type="ARBA" id="ARBA00023136"/>
    </source>
</evidence>
<keyword evidence="8 12" id="KW-1133">Transmembrane helix</keyword>
<dbReference type="OrthoDB" id="9799090at2"/>
<evidence type="ECO:0000259" key="13">
    <source>
        <dbReference type="Pfam" id="PF00520"/>
    </source>
</evidence>
<feature type="transmembrane region" description="Helical" evidence="12">
    <location>
        <begin position="183"/>
        <end position="203"/>
    </location>
</feature>
<dbReference type="GO" id="GO:0001508">
    <property type="term" value="P:action potential"/>
    <property type="evidence" value="ECO:0007669"/>
    <property type="project" value="TreeGrafter"/>
</dbReference>
<comment type="subcellular location">
    <subcellularLocation>
        <location evidence="1">Membrane</location>
        <topology evidence="1">Multi-pass membrane protein</topology>
    </subcellularLocation>
</comment>
<feature type="domain" description="Ion transport" evidence="13">
    <location>
        <begin position="29"/>
        <end position="245"/>
    </location>
</feature>
<keyword evidence="9" id="KW-0406">Ion transport</keyword>
<evidence type="ECO:0000256" key="8">
    <source>
        <dbReference type="ARBA" id="ARBA00022989"/>
    </source>
</evidence>
<feature type="transmembrane region" description="Helical" evidence="12">
    <location>
        <begin position="156"/>
        <end position="177"/>
    </location>
</feature>
<evidence type="ECO:0000256" key="6">
    <source>
        <dbReference type="ARBA" id="ARBA00022882"/>
    </source>
</evidence>
<feature type="transmembrane region" description="Helical" evidence="12">
    <location>
        <begin position="215"/>
        <end position="237"/>
    </location>
</feature>
<evidence type="ECO:0000313" key="15">
    <source>
        <dbReference type="Proteomes" id="UP000239002"/>
    </source>
</evidence>
<protein>
    <submittedName>
        <fullName evidence="14">Voltage-gated potassium channel</fullName>
    </submittedName>
</protein>
<feature type="transmembrane region" description="Helical" evidence="12">
    <location>
        <begin position="63"/>
        <end position="84"/>
    </location>
</feature>
<evidence type="ECO:0000313" key="14">
    <source>
        <dbReference type="EMBL" id="PPK94953.1"/>
    </source>
</evidence>
<dbReference type="GO" id="GO:0005249">
    <property type="term" value="F:voltage-gated potassium channel activity"/>
    <property type="evidence" value="ECO:0007669"/>
    <property type="project" value="InterPro"/>
</dbReference>
<dbReference type="Gene3D" id="1.20.120.350">
    <property type="entry name" value="Voltage-gated potassium channels. Chain C"/>
    <property type="match status" value="1"/>
</dbReference>
<dbReference type="Gene3D" id="1.10.287.70">
    <property type="match status" value="1"/>
</dbReference>
<organism evidence="14 15">
    <name type="scientific">Nonlabens xylanidelens</name>
    <dbReference type="NCBI Taxonomy" id="191564"/>
    <lineage>
        <taxon>Bacteria</taxon>
        <taxon>Pseudomonadati</taxon>
        <taxon>Bacteroidota</taxon>
        <taxon>Flavobacteriia</taxon>
        <taxon>Flavobacteriales</taxon>
        <taxon>Flavobacteriaceae</taxon>
        <taxon>Nonlabens</taxon>
    </lineage>
</organism>
<evidence type="ECO:0000256" key="3">
    <source>
        <dbReference type="ARBA" id="ARBA00022538"/>
    </source>
</evidence>
<proteinExistence type="predicted"/>
<dbReference type="GO" id="GO:0008076">
    <property type="term" value="C:voltage-gated potassium channel complex"/>
    <property type="evidence" value="ECO:0007669"/>
    <property type="project" value="InterPro"/>
</dbReference>
<evidence type="ECO:0000256" key="7">
    <source>
        <dbReference type="ARBA" id="ARBA00022958"/>
    </source>
</evidence>
<evidence type="ECO:0000256" key="1">
    <source>
        <dbReference type="ARBA" id="ARBA00004141"/>
    </source>
</evidence>
<dbReference type="PANTHER" id="PTHR11537:SF254">
    <property type="entry name" value="POTASSIUM VOLTAGE-GATED CHANNEL PROTEIN SHAB"/>
    <property type="match status" value="1"/>
</dbReference>
<dbReference type="SUPFAM" id="SSF81324">
    <property type="entry name" value="Voltage-gated potassium channels"/>
    <property type="match status" value="1"/>
</dbReference>
<evidence type="ECO:0000256" key="4">
    <source>
        <dbReference type="ARBA" id="ARBA00022692"/>
    </source>
</evidence>
<keyword evidence="3" id="KW-0633">Potassium transport</keyword>
<gene>
    <name evidence="14" type="ORF">LY01_01706</name>
</gene>
<name>A0A2S6IL44_9FLAO</name>
<feature type="transmembrane region" description="Helical" evidence="12">
    <location>
        <begin position="30"/>
        <end position="51"/>
    </location>
</feature>
<dbReference type="PANTHER" id="PTHR11537">
    <property type="entry name" value="VOLTAGE-GATED POTASSIUM CHANNEL"/>
    <property type="match status" value="1"/>
</dbReference>
<dbReference type="InterPro" id="IPR027359">
    <property type="entry name" value="Volt_channel_dom_sf"/>
</dbReference>
<keyword evidence="5" id="KW-0631">Potassium channel</keyword>
<evidence type="ECO:0000256" key="12">
    <source>
        <dbReference type="SAM" id="Phobius"/>
    </source>
</evidence>
<keyword evidence="11 14" id="KW-0407">Ion channel</keyword>
<dbReference type="RefSeq" id="WP_104515399.1">
    <property type="nucleotide sequence ID" value="NZ_MQVW01000024.1"/>
</dbReference>
<dbReference type="InterPro" id="IPR005821">
    <property type="entry name" value="Ion_trans_dom"/>
</dbReference>
<keyword evidence="6" id="KW-0851">Voltage-gated channel</keyword>
<comment type="caution">
    <text evidence="14">The sequence shown here is derived from an EMBL/GenBank/DDBJ whole genome shotgun (WGS) entry which is preliminary data.</text>
</comment>
<keyword evidence="4 12" id="KW-0812">Transmembrane</keyword>
<accession>A0A2S6IL44</accession>
<keyword evidence="15" id="KW-1185">Reference proteome</keyword>
<dbReference type="Proteomes" id="UP000239002">
    <property type="component" value="Unassembled WGS sequence"/>
</dbReference>
<dbReference type="Pfam" id="PF00520">
    <property type="entry name" value="Ion_trans"/>
    <property type="match status" value="1"/>
</dbReference>
<evidence type="ECO:0000256" key="9">
    <source>
        <dbReference type="ARBA" id="ARBA00023065"/>
    </source>
</evidence>
<keyword evidence="2" id="KW-0813">Transport</keyword>
<evidence type="ECO:0000256" key="2">
    <source>
        <dbReference type="ARBA" id="ARBA00022448"/>
    </source>
</evidence>